<reference evidence="4" key="1">
    <citation type="submission" date="2023-02" db="EMBL/GenBank/DDBJ databases">
        <title>Identification and recombinant expression of a fungal hydrolase from Papiliotrema laurentii that hydrolyzes apple cutin and clears colloidal polyester polyurethane.</title>
        <authorList>
            <consortium name="DOE Joint Genome Institute"/>
            <person name="Roman V.A."/>
            <person name="Bojanowski C."/>
            <person name="Crable B.R."/>
            <person name="Wagner D.N."/>
            <person name="Hung C.S."/>
            <person name="Nadeau L.J."/>
            <person name="Schratz L."/>
            <person name="Haridas S."/>
            <person name="Pangilinan J."/>
            <person name="Lipzen A."/>
            <person name="Na H."/>
            <person name="Yan M."/>
            <person name="Ng V."/>
            <person name="Grigoriev I.V."/>
            <person name="Spatafora J.W."/>
            <person name="Barlow D."/>
            <person name="Biffinger J."/>
            <person name="Kelley-Loughnane N."/>
            <person name="Varaljay V.A."/>
            <person name="Crookes-Goodson W.J."/>
        </authorList>
    </citation>
    <scope>NUCLEOTIDE SEQUENCE</scope>
    <source>
        <strain evidence="4">5307AH</strain>
    </source>
</reference>
<dbReference type="FunFam" id="3.40.50.720:FF:000363">
    <property type="entry name" value="D-isomer specific 2-hydroxyacid dehydrogenase"/>
    <property type="match status" value="1"/>
</dbReference>
<evidence type="ECO:0000313" key="5">
    <source>
        <dbReference type="Proteomes" id="UP001182556"/>
    </source>
</evidence>
<dbReference type="InterPro" id="IPR036291">
    <property type="entry name" value="NAD(P)-bd_dom_sf"/>
</dbReference>
<dbReference type="InterPro" id="IPR006140">
    <property type="entry name" value="D-isomer_DH_NAD-bd"/>
</dbReference>
<dbReference type="PANTHER" id="PTHR43333">
    <property type="entry name" value="2-HACID_DH_C DOMAIN-CONTAINING PROTEIN"/>
    <property type="match status" value="1"/>
</dbReference>
<dbReference type="Gene3D" id="3.40.50.720">
    <property type="entry name" value="NAD(P)-binding Rossmann-like Domain"/>
    <property type="match status" value="2"/>
</dbReference>
<proteinExistence type="predicted"/>
<evidence type="ECO:0000256" key="2">
    <source>
        <dbReference type="ARBA" id="ARBA00023027"/>
    </source>
</evidence>
<keyword evidence="5" id="KW-1185">Reference proteome</keyword>
<feature type="domain" description="D-isomer specific 2-hydroxyacid dehydrogenase NAD-binding" evidence="3">
    <location>
        <begin position="126"/>
        <end position="327"/>
    </location>
</feature>
<keyword evidence="2" id="KW-0520">NAD</keyword>
<dbReference type="PANTHER" id="PTHR43333:SF1">
    <property type="entry name" value="D-ISOMER SPECIFIC 2-HYDROXYACID DEHYDROGENASE NAD-BINDING DOMAIN-CONTAINING PROTEIN"/>
    <property type="match status" value="1"/>
</dbReference>
<protein>
    <submittedName>
        <fullName evidence="4">D-isomer specific 2-hydroxyacid dehydrogenase</fullName>
    </submittedName>
</protein>
<organism evidence="4 5">
    <name type="scientific">Papiliotrema laurentii</name>
    <name type="common">Cryptococcus laurentii</name>
    <dbReference type="NCBI Taxonomy" id="5418"/>
    <lineage>
        <taxon>Eukaryota</taxon>
        <taxon>Fungi</taxon>
        <taxon>Dikarya</taxon>
        <taxon>Basidiomycota</taxon>
        <taxon>Agaricomycotina</taxon>
        <taxon>Tremellomycetes</taxon>
        <taxon>Tremellales</taxon>
        <taxon>Rhynchogastremaceae</taxon>
        <taxon>Papiliotrema</taxon>
    </lineage>
</organism>
<accession>A0AAD9FVK8</accession>
<gene>
    <name evidence="4" type="ORF">DB88DRAFT_476193</name>
</gene>
<evidence type="ECO:0000313" key="4">
    <source>
        <dbReference type="EMBL" id="KAK1926951.1"/>
    </source>
</evidence>
<evidence type="ECO:0000259" key="3">
    <source>
        <dbReference type="Pfam" id="PF02826"/>
    </source>
</evidence>
<dbReference type="Proteomes" id="UP001182556">
    <property type="component" value="Unassembled WGS sequence"/>
</dbReference>
<name>A0AAD9FVK8_PAPLA</name>
<dbReference type="EMBL" id="JAODAN010000001">
    <property type="protein sequence ID" value="KAK1926951.1"/>
    <property type="molecule type" value="Genomic_DNA"/>
</dbReference>
<dbReference type="GO" id="GO:0016491">
    <property type="term" value="F:oxidoreductase activity"/>
    <property type="evidence" value="ECO:0007669"/>
    <property type="project" value="UniProtKB-KW"/>
</dbReference>
<evidence type="ECO:0000256" key="1">
    <source>
        <dbReference type="ARBA" id="ARBA00023002"/>
    </source>
</evidence>
<keyword evidence="1" id="KW-0560">Oxidoreductase</keyword>
<comment type="caution">
    <text evidence="4">The sequence shown here is derived from an EMBL/GenBank/DDBJ whole genome shotgun (WGS) entry which is preliminary data.</text>
</comment>
<dbReference type="GO" id="GO:0051287">
    <property type="term" value="F:NAD binding"/>
    <property type="evidence" value="ECO:0007669"/>
    <property type="project" value="InterPro"/>
</dbReference>
<dbReference type="Pfam" id="PF02826">
    <property type="entry name" value="2-Hacid_dh_C"/>
    <property type="match status" value="1"/>
</dbReference>
<dbReference type="SUPFAM" id="SSF51735">
    <property type="entry name" value="NAD(P)-binding Rossmann-fold domains"/>
    <property type="match status" value="1"/>
</dbReference>
<dbReference type="AlphaFoldDB" id="A0AAD9FVK8"/>
<sequence length="364" mass="39468">MRLGLRTLAQMDTLLVTIRIPDAQLDKMRQAFKSVHYYPDNAPIPPEALETAEMLFTSGARFASSIKSLDGLPKLKHIQMGSAGANGILGTAQMKEYLEKQRAREITLAGASGTHVLSIPNYVVAMIITLYHQLHTQIIVARTQAKWLTGEEIDQSGEGIYARSTFGRTVGLLGYGALGRETARLLKAHGMRVIAANTSGQRTVDEGYIIPGTGDKEGSIPEAFYSTKDPQSLEAFLKETDVLVASLPGTPQTQYLLDAEKLALLKPNALFINVGRGSLIRSEDILTALDAPKGLFGAALDVTDPEPLPEGHALFAHPKCIVTPHLSGDTEREFEIAADIALENAERIRKGEKVVNLIDPAKGY</sequence>